<sequence length="188" mass="21160">MVCKLFCINLGLWNETLSVAFLKFHFGSRVPQEPELLLWDDFSGHWTDLVKSYAASINVFLLKVPPHATPVSQPADVAWNFPLKAQLRQSWYDDMKVQIRQARGPSTPLKLKRPTRATICSWVLKAWGELSSETISNGFRASGLLPSDNCMACAELIANLEKLHLLEGDPIELNHDFLVDDIVEKAVV</sequence>
<dbReference type="GO" id="GO:0003676">
    <property type="term" value="F:nucleic acid binding"/>
    <property type="evidence" value="ECO:0007669"/>
    <property type="project" value="InterPro"/>
</dbReference>
<keyword evidence="3" id="KW-1185">Reference proteome</keyword>
<accession>A0A9W6TKB9</accession>
<dbReference type="EMBL" id="BSXT01000082">
    <property type="protein sequence ID" value="GMF16973.1"/>
    <property type="molecule type" value="Genomic_DNA"/>
</dbReference>
<proteinExistence type="predicted"/>
<reference evidence="2" key="1">
    <citation type="submission" date="2023-04" db="EMBL/GenBank/DDBJ databases">
        <title>Phytophthora fragariaefolia NBRC 109709.</title>
        <authorList>
            <person name="Ichikawa N."/>
            <person name="Sato H."/>
            <person name="Tonouchi N."/>
        </authorList>
    </citation>
    <scope>NUCLEOTIDE SEQUENCE</scope>
    <source>
        <strain evidence="2">NBRC 109709</strain>
    </source>
</reference>
<dbReference type="Proteomes" id="UP001165121">
    <property type="component" value="Unassembled WGS sequence"/>
</dbReference>
<dbReference type="InterPro" id="IPR004875">
    <property type="entry name" value="DDE_SF_endonuclease_dom"/>
</dbReference>
<evidence type="ECO:0000313" key="2">
    <source>
        <dbReference type="EMBL" id="GMF16973.1"/>
    </source>
</evidence>
<dbReference type="AlphaFoldDB" id="A0A9W6TKB9"/>
<organism evidence="2 3">
    <name type="scientific">Phytophthora fragariaefolia</name>
    <dbReference type="NCBI Taxonomy" id="1490495"/>
    <lineage>
        <taxon>Eukaryota</taxon>
        <taxon>Sar</taxon>
        <taxon>Stramenopiles</taxon>
        <taxon>Oomycota</taxon>
        <taxon>Peronosporomycetes</taxon>
        <taxon>Peronosporales</taxon>
        <taxon>Peronosporaceae</taxon>
        <taxon>Phytophthora</taxon>
    </lineage>
</organism>
<feature type="domain" description="DDE-1" evidence="1">
    <location>
        <begin position="19"/>
        <end position="139"/>
    </location>
</feature>
<protein>
    <submittedName>
        <fullName evidence="2">Unnamed protein product</fullName>
    </submittedName>
</protein>
<comment type="caution">
    <text evidence="2">The sequence shown here is derived from an EMBL/GenBank/DDBJ whole genome shotgun (WGS) entry which is preliminary data.</text>
</comment>
<gene>
    <name evidence="2" type="ORF">Pfra01_000101800</name>
</gene>
<evidence type="ECO:0000259" key="1">
    <source>
        <dbReference type="Pfam" id="PF03184"/>
    </source>
</evidence>
<dbReference type="OrthoDB" id="124433at2759"/>
<evidence type="ECO:0000313" key="3">
    <source>
        <dbReference type="Proteomes" id="UP001165121"/>
    </source>
</evidence>
<dbReference type="Pfam" id="PF03184">
    <property type="entry name" value="DDE_1"/>
    <property type="match status" value="1"/>
</dbReference>
<name>A0A9W6TKB9_9STRA</name>